<comment type="catalytic activity">
    <reaction evidence="3">
        <text>adenylyl-molybdopterin + molybdate = Mo-molybdopterin + AMP + H(+)</text>
        <dbReference type="Rhea" id="RHEA:35047"/>
        <dbReference type="ChEBI" id="CHEBI:15378"/>
        <dbReference type="ChEBI" id="CHEBI:36264"/>
        <dbReference type="ChEBI" id="CHEBI:62727"/>
        <dbReference type="ChEBI" id="CHEBI:71302"/>
        <dbReference type="ChEBI" id="CHEBI:456215"/>
        <dbReference type="EC" id="2.10.1.1"/>
    </reaction>
</comment>
<dbReference type="Gene3D" id="3.40.980.10">
    <property type="entry name" value="MoaB/Mog-like domain"/>
    <property type="match status" value="1"/>
</dbReference>
<keyword evidence="7" id="KW-1185">Reference proteome</keyword>
<keyword evidence="4" id="KW-0501">Molybdenum cofactor biosynthesis</keyword>
<protein>
    <recommendedName>
        <fullName evidence="4">Molybdopterin molybdenumtransferase</fullName>
        <ecNumber evidence="4">2.10.1.1</ecNumber>
    </recommendedName>
</protein>
<accession>A0ABW2L605</accession>
<organism evidence="6 7">
    <name type="scientific">Haloferula chungangensis</name>
    <dbReference type="NCBI Taxonomy" id="1048331"/>
    <lineage>
        <taxon>Bacteria</taxon>
        <taxon>Pseudomonadati</taxon>
        <taxon>Verrucomicrobiota</taxon>
        <taxon>Verrucomicrobiia</taxon>
        <taxon>Verrucomicrobiales</taxon>
        <taxon>Verrucomicrobiaceae</taxon>
        <taxon>Haloferula</taxon>
    </lineage>
</organism>
<dbReference type="InterPro" id="IPR005110">
    <property type="entry name" value="MoeA_linker/N"/>
</dbReference>
<evidence type="ECO:0000313" key="6">
    <source>
        <dbReference type="EMBL" id="MFC7336947.1"/>
    </source>
</evidence>
<dbReference type="Gene3D" id="2.170.190.11">
    <property type="entry name" value="Molybdopterin biosynthesis moea protein, domain 3"/>
    <property type="match status" value="1"/>
</dbReference>
<comment type="function">
    <text evidence="1 4">Catalyzes the insertion of molybdate into adenylated molybdopterin with the concomitant release of AMP.</text>
</comment>
<dbReference type="SUPFAM" id="SSF53218">
    <property type="entry name" value="Molybdenum cofactor biosynthesis proteins"/>
    <property type="match status" value="1"/>
</dbReference>
<dbReference type="InterPro" id="IPR001453">
    <property type="entry name" value="MoaB/Mog_dom"/>
</dbReference>
<sequence>MNELIPPAEADARISSSLTMLPAENVPLSRAVGRRLLSPILADRALPPYNRSMMDGIAFKATTISAEGPIKIAGLHPAGVPSPGPLPPGHAWEIMTGAIVPDDCDTIVPYEQLSPDLSKIMGSFKPGQFIHPLGSDARSGATLVPAGVTIGAPEIAIAASVGQTTLTVPRRPKIGILTTGDEAIHPAAIPEPWQIRRSNGSTLAAILDYHGIPIEFQQHASDDEAELGRLLDQALDSVDMLITIGGISKGKKDFIRPLLEDRLGAPSFHGVSLRPGKPLAFWPGPPDVFALPGNPVSVLATFTRFVRPALNQLQGLPNPKRRTMPPEDIVPLSKLTWLLPLGNRRNPLPPGNSGDFSSIAGAVGVLEIPSAPDFDPESPLDFYPFTA</sequence>
<keyword evidence="4" id="KW-0479">Metal-binding</keyword>
<dbReference type="InterPro" id="IPR036135">
    <property type="entry name" value="MoeA_linker/N_sf"/>
</dbReference>
<dbReference type="SMART" id="SM00852">
    <property type="entry name" value="MoCF_biosynth"/>
    <property type="match status" value="1"/>
</dbReference>
<keyword evidence="4" id="KW-0500">Molybdenum</keyword>
<evidence type="ECO:0000256" key="3">
    <source>
        <dbReference type="ARBA" id="ARBA00047317"/>
    </source>
</evidence>
<reference evidence="7" key="1">
    <citation type="journal article" date="2019" name="Int. J. Syst. Evol. Microbiol.">
        <title>The Global Catalogue of Microorganisms (GCM) 10K type strain sequencing project: providing services to taxonomists for standard genome sequencing and annotation.</title>
        <authorList>
            <consortium name="The Broad Institute Genomics Platform"/>
            <consortium name="The Broad Institute Genome Sequencing Center for Infectious Disease"/>
            <person name="Wu L."/>
            <person name="Ma J."/>
        </authorList>
    </citation>
    <scope>NUCLEOTIDE SEQUENCE [LARGE SCALE GENOMIC DNA]</scope>
    <source>
        <strain evidence="7">CGMCC 4.1467</strain>
    </source>
</reference>
<comment type="cofactor">
    <cofactor evidence="4">
        <name>Mg(2+)</name>
        <dbReference type="ChEBI" id="CHEBI:18420"/>
    </cofactor>
</comment>
<keyword evidence="4" id="KW-0460">Magnesium</keyword>
<proteinExistence type="inferred from homology"/>
<evidence type="ECO:0000259" key="5">
    <source>
        <dbReference type="SMART" id="SM00852"/>
    </source>
</evidence>
<dbReference type="EC" id="2.10.1.1" evidence="4"/>
<evidence type="ECO:0000256" key="1">
    <source>
        <dbReference type="ARBA" id="ARBA00002901"/>
    </source>
</evidence>
<name>A0ABW2L605_9BACT</name>
<dbReference type="InterPro" id="IPR036425">
    <property type="entry name" value="MoaB/Mog-like_dom_sf"/>
</dbReference>
<dbReference type="Pfam" id="PF03453">
    <property type="entry name" value="MoeA_N"/>
    <property type="match status" value="1"/>
</dbReference>
<dbReference type="Gene3D" id="3.90.105.10">
    <property type="entry name" value="Molybdopterin biosynthesis moea protein, domain 2"/>
    <property type="match status" value="1"/>
</dbReference>
<dbReference type="Pfam" id="PF00994">
    <property type="entry name" value="MoCF_biosynth"/>
    <property type="match status" value="1"/>
</dbReference>
<comment type="caution">
    <text evidence="6">The sequence shown here is derived from an EMBL/GenBank/DDBJ whole genome shotgun (WGS) entry which is preliminary data.</text>
</comment>
<comment type="similarity">
    <text evidence="2 4">Belongs to the MoeA family.</text>
</comment>
<comment type="pathway">
    <text evidence="4">Cofactor biosynthesis; molybdopterin biosynthesis.</text>
</comment>
<dbReference type="PANTHER" id="PTHR10192:SF5">
    <property type="entry name" value="GEPHYRIN"/>
    <property type="match status" value="1"/>
</dbReference>
<keyword evidence="4" id="KW-0808">Transferase</keyword>
<evidence type="ECO:0000256" key="2">
    <source>
        <dbReference type="ARBA" id="ARBA00010763"/>
    </source>
</evidence>
<dbReference type="CDD" id="cd00887">
    <property type="entry name" value="MoeA"/>
    <property type="match status" value="1"/>
</dbReference>
<dbReference type="Proteomes" id="UP001596472">
    <property type="component" value="Unassembled WGS sequence"/>
</dbReference>
<dbReference type="InterPro" id="IPR038987">
    <property type="entry name" value="MoeA-like"/>
</dbReference>
<dbReference type="SUPFAM" id="SSF63882">
    <property type="entry name" value="MoeA N-terminal region -like"/>
    <property type="match status" value="1"/>
</dbReference>
<feature type="domain" description="MoaB/Mog" evidence="5">
    <location>
        <begin position="175"/>
        <end position="312"/>
    </location>
</feature>
<dbReference type="PANTHER" id="PTHR10192">
    <property type="entry name" value="MOLYBDOPTERIN BIOSYNTHESIS PROTEIN"/>
    <property type="match status" value="1"/>
</dbReference>
<dbReference type="RefSeq" id="WP_379710800.1">
    <property type="nucleotide sequence ID" value="NZ_JBHTBS010000003.1"/>
</dbReference>
<gene>
    <name evidence="6" type="ORF">ACFQY0_07140</name>
</gene>
<evidence type="ECO:0000256" key="4">
    <source>
        <dbReference type="RuleBase" id="RU365090"/>
    </source>
</evidence>
<dbReference type="EMBL" id="JBHTBS010000003">
    <property type="protein sequence ID" value="MFC7336947.1"/>
    <property type="molecule type" value="Genomic_DNA"/>
</dbReference>
<evidence type="ECO:0000313" key="7">
    <source>
        <dbReference type="Proteomes" id="UP001596472"/>
    </source>
</evidence>